<feature type="domain" description="DUF551" evidence="1">
    <location>
        <begin position="79"/>
        <end position="164"/>
    </location>
</feature>
<accession>A0A8S5M6E1</accession>
<protein>
    <recommendedName>
        <fullName evidence="1">DUF551 domain-containing protein</fullName>
    </recommendedName>
</protein>
<name>A0A8S5M6E1_9CAUD</name>
<evidence type="ECO:0000313" key="2">
    <source>
        <dbReference type="EMBL" id="DAD77877.1"/>
    </source>
</evidence>
<evidence type="ECO:0000259" key="1">
    <source>
        <dbReference type="Pfam" id="PF04448"/>
    </source>
</evidence>
<sequence>MVPPNYYRKKVQRILEGDDMTDKEIIQALRCCEKEVCADGGLCPLFSDADCIVHLGEAAIDLIERLTAANAELREKRRWIPVTERLPEERALVNVVWVNRAPEPYYKKIKGVPFSGTACFYRGRWYWDSPVVLDLLAEYGEDEIDLVDEAVEVTHWMPLPEASEVDL</sequence>
<proteinExistence type="predicted"/>
<organism evidence="2">
    <name type="scientific">Siphoviridae sp. ctHDv29</name>
    <dbReference type="NCBI Taxonomy" id="2826228"/>
    <lineage>
        <taxon>Viruses</taxon>
        <taxon>Duplodnaviria</taxon>
        <taxon>Heunggongvirae</taxon>
        <taxon>Uroviricota</taxon>
        <taxon>Caudoviricetes</taxon>
    </lineage>
</organism>
<dbReference type="InterPro" id="IPR007539">
    <property type="entry name" value="DUF551"/>
</dbReference>
<dbReference type="Pfam" id="PF04448">
    <property type="entry name" value="DUF551"/>
    <property type="match status" value="1"/>
</dbReference>
<reference evidence="2" key="1">
    <citation type="journal article" date="2021" name="Proc. Natl. Acad. Sci. U.S.A.">
        <title>A Catalog of Tens of Thousands of Viruses from Human Metagenomes Reveals Hidden Associations with Chronic Diseases.</title>
        <authorList>
            <person name="Tisza M.J."/>
            <person name="Buck C.B."/>
        </authorList>
    </citation>
    <scope>NUCLEOTIDE SEQUENCE</scope>
    <source>
        <strain evidence="2">CtHDv29</strain>
    </source>
</reference>
<dbReference type="EMBL" id="BK014836">
    <property type="protein sequence ID" value="DAD77877.1"/>
    <property type="molecule type" value="Genomic_DNA"/>
</dbReference>